<name>A0A660KUA0_9ROSI</name>
<reference evidence="2 3" key="1">
    <citation type="submission" date="2019-06" db="EMBL/GenBank/DDBJ databases">
        <title>A chromosomal-level reference genome of Carpinus fangiana (Coryloideae, Betulaceae).</title>
        <authorList>
            <person name="Yang X."/>
            <person name="Wang Z."/>
            <person name="Zhang L."/>
            <person name="Hao G."/>
            <person name="Liu J."/>
            <person name="Yang Y."/>
        </authorList>
    </citation>
    <scope>NUCLEOTIDE SEQUENCE [LARGE SCALE GENOMIC DNA]</scope>
    <source>
        <strain evidence="2">Cfa_2016G</strain>
        <tissue evidence="2">Leaf</tissue>
    </source>
</reference>
<accession>A0A660KUA0</accession>
<keyword evidence="3" id="KW-1185">Reference proteome</keyword>
<organism evidence="2 3">
    <name type="scientific">Carpinus fangiana</name>
    <dbReference type="NCBI Taxonomy" id="176857"/>
    <lineage>
        <taxon>Eukaryota</taxon>
        <taxon>Viridiplantae</taxon>
        <taxon>Streptophyta</taxon>
        <taxon>Embryophyta</taxon>
        <taxon>Tracheophyta</taxon>
        <taxon>Spermatophyta</taxon>
        <taxon>Magnoliopsida</taxon>
        <taxon>eudicotyledons</taxon>
        <taxon>Gunneridae</taxon>
        <taxon>Pentapetalae</taxon>
        <taxon>rosids</taxon>
        <taxon>fabids</taxon>
        <taxon>Fagales</taxon>
        <taxon>Betulaceae</taxon>
        <taxon>Carpinus</taxon>
    </lineage>
</organism>
<evidence type="ECO:0000256" key="1">
    <source>
        <dbReference type="SAM" id="MobiDB-lite"/>
    </source>
</evidence>
<feature type="region of interest" description="Disordered" evidence="1">
    <location>
        <begin position="1"/>
        <end position="22"/>
    </location>
</feature>
<sequence length="56" mass="5856">MTIPSSPVGASKFGKDQQKIGACGVRRRRGGEDADPTDLVEKVSVAVEAITADPEN</sequence>
<dbReference type="Proteomes" id="UP000327013">
    <property type="component" value="Chromosome 4"/>
</dbReference>
<evidence type="ECO:0000313" key="2">
    <source>
        <dbReference type="EMBL" id="KAE8037849.1"/>
    </source>
</evidence>
<evidence type="ECO:0000313" key="3">
    <source>
        <dbReference type="Proteomes" id="UP000327013"/>
    </source>
</evidence>
<gene>
    <name evidence="2" type="ORF">FH972_010404</name>
</gene>
<dbReference type="EMBL" id="CM017324">
    <property type="protein sequence ID" value="KAE8037849.1"/>
    <property type="molecule type" value="Genomic_DNA"/>
</dbReference>
<proteinExistence type="predicted"/>
<dbReference type="AlphaFoldDB" id="A0A660KUA0"/>
<protein>
    <submittedName>
        <fullName evidence="2">Uncharacterized protein</fullName>
    </submittedName>
</protein>